<sequence>MTRKYECIVCGRIFYEGQGVKVSLGGKEISLHSKTCALKFFKSLILYLDQKALEQAVKLTIKEFEERQKEFKERTKKNIEKIY</sequence>
<protein>
    <submittedName>
        <fullName evidence="2">Uncharacterized protein</fullName>
    </submittedName>
</protein>
<name>A0A7C4JJM6_9CREN</name>
<evidence type="ECO:0000313" key="1">
    <source>
        <dbReference type="EMBL" id="HGQ36483.1"/>
    </source>
</evidence>
<dbReference type="EMBL" id="DTBD01000009">
    <property type="protein sequence ID" value="HGQ63881.1"/>
    <property type="molecule type" value="Genomic_DNA"/>
</dbReference>
<evidence type="ECO:0000313" key="2">
    <source>
        <dbReference type="EMBL" id="HGQ63881.1"/>
    </source>
</evidence>
<reference evidence="2" key="1">
    <citation type="journal article" date="2020" name="mSystems">
        <title>Genome- and Community-Level Interaction Insights into Carbon Utilization and Element Cycling Functions of Hydrothermarchaeota in Hydrothermal Sediment.</title>
        <authorList>
            <person name="Zhou Z."/>
            <person name="Liu Y."/>
            <person name="Xu W."/>
            <person name="Pan J."/>
            <person name="Luo Z.H."/>
            <person name="Li M."/>
        </authorList>
    </citation>
    <scope>NUCLEOTIDE SEQUENCE [LARGE SCALE GENOMIC DNA]</scope>
    <source>
        <strain evidence="2">SpSt-637</strain>
        <strain evidence="1">SpSt-667</strain>
    </source>
</reference>
<proteinExistence type="predicted"/>
<dbReference type="AlphaFoldDB" id="A0A7C4JJM6"/>
<organism evidence="2">
    <name type="scientific">Ignisphaera aggregans</name>
    <dbReference type="NCBI Taxonomy" id="334771"/>
    <lineage>
        <taxon>Archaea</taxon>
        <taxon>Thermoproteota</taxon>
        <taxon>Thermoprotei</taxon>
        <taxon>Desulfurococcales</taxon>
        <taxon>Desulfurococcaceae</taxon>
        <taxon>Ignisphaera</taxon>
    </lineage>
</organism>
<comment type="caution">
    <text evidence="2">The sequence shown here is derived from an EMBL/GenBank/DDBJ whole genome shotgun (WGS) entry which is preliminary data.</text>
</comment>
<gene>
    <name evidence="2" type="ORF">ENU08_01375</name>
    <name evidence="1" type="ORF">ENU41_07415</name>
</gene>
<accession>A0A7C4JJM6</accession>
<dbReference type="EMBL" id="DTCK01000041">
    <property type="protein sequence ID" value="HGQ36483.1"/>
    <property type="molecule type" value="Genomic_DNA"/>
</dbReference>